<feature type="transmembrane region" description="Helical" evidence="2">
    <location>
        <begin position="544"/>
        <end position="562"/>
    </location>
</feature>
<dbReference type="OrthoDB" id="3729996at2"/>
<feature type="compositionally biased region" description="Basic and acidic residues" evidence="1">
    <location>
        <begin position="84"/>
        <end position="108"/>
    </location>
</feature>
<feature type="transmembrane region" description="Helical" evidence="2">
    <location>
        <begin position="469"/>
        <end position="490"/>
    </location>
</feature>
<protein>
    <recommendedName>
        <fullName evidence="5">DUF2339 domain-containing protein</fullName>
    </recommendedName>
</protein>
<evidence type="ECO:0000313" key="3">
    <source>
        <dbReference type="EMBL" id="CCH75709.1"/>
    </source>
</evidence>
<dbReference type="InterPro" id="IPR019286">
    <property type="entry name" value="DUF2339_TM"/>
</dbReference>
<dbReference type="PANTHER" id="PTHR38434:SF1">
    <property type="entry name" value="BLL2549 PROTEIN"/>
    <property type="match status" value="1"/>
</dbReference>
<dbReference type="RefSeq" id="WP_048693488.1">
    <property type="nucleotide sequence ID" value="NZ_HG764815.1"/>
</dbReference>
<gene>
    <name evidence="3" type="ORF">BN11_90024</name>
</gene>
<feature type="transmembrane region" description="Helical" evidence="2">
    <location>
        <begin position="574"/>
        <end position="592"/>
    </location>
</feature>
<feature type="transmembrane region" description="Helical" evidence="2">
    <location>
        <begin position="308"/>
        <end position="329"/>
    </location>
</feature>
<keyword evidence="2" id="KW-0812">Transmembrane</keyword>
<feature type="transmembrane region" description="Helical" evidence="2">
    <location>
        <begin position="284"/>
        <end position="302"/>
    </location>
</feature>
<sequence>MAATQLDSVRRLEAEFAEAMTRMYAVGNGLAALRIDLTAESLTAQSRRGPSPAAAVAPLGEATARPATTAPERRPTQQPVTPPRRPDSPERGAPKLEHPRPEPPRFEPPKPLVQRASWWEREGMVVRLLGVAGAGVLLIGVALLVTYAIQHGYLGPVARVTGAGILAAGLIAFAGRVHRDPQRASGALAIASAGYATAYLDVMAVTTIYDWLPAPAGLVLAAVVGASGIILARAWNSQFLALVTVGGVAALAPVIGSGRTLLTAAFLVVLAIAAYPAHIGHSWFVLHAVRVLPAVAALLAVLPRQDQHADVVALAAVLAGFELGTGLMATRRPEPTLLAAVLPLSALPLFATADRLPVPAWLIFSAAALVYSLAAVAARGEHVRDVFRLAPWAGAVGTAFAAAAVDAGTSPSWRTSAIALLALAYAASARGLGTATPSWHTMSAIVLTTAAVVAALPTAMLMASRHYAVTTAFVDHVVTFAAVACAVAFLRGPLHRYAARLPHENARLVSLLTIGLGLAFAVATVVAGAVVLGRRIGTAEGGFVTGQALVTLGIAVGAAYLLMHGLRRSGDAGLALRAGLALAAVAVGKLLFYDLAALDGVMRIAAFIGAGLALLAMGTGYAKALERSRTAPTPLS</sequence>
<feature type="region of interest" description="Disordered" evidence="1">
    <location>
        <begin position="42"/>
        <end position="110"/>
    </location>
</feature>
<feature type="transmembrane region" description="Helical" evidence="2">
    <location>
        <begin position="604"/>
        <end position="622"/>
    </location>
</feature>
<evidence type="ECO:0000256" key="1">
    <source>
        <dbReference type="SAM" id="MobiDB-lite"/>
    </source>
</evidence>
<name>W6K4W2_9MICO</name>
<feature type="transmembrane region" description="Helical" evidence="2">
    <location>
        <begin position="125"/>
        <end position="150"/>
    </location>
</feature>
<dbReference type="Proteomes" id="UP000035763">
    <property type="component" value="Unassembled WGS sequence"/>
</dbReference>
<feature type="transmembrane region" description="Helical" evidence="2">
    <location>
        <begin position="413"/>
        <end position="432"/>
    </location>
</feature>
<feature type="transmembrane region" description="Helical" evidence="2">
    <location>
        <begin position="359"/>
        <end position="377"/>
    </location>
</feature>
<evidence type="ECO:0000256" key="2">
    <source>
        <dbReference type="SAM" id="Phobius"/>
    </source>
</evidence>
<feature type="transmembrane region" description="Helical" evidence="2">
    <location>
        <begin position="511"/>
        <end position="532"/>
    </location>
</feature>
<dbReference type="EMBL" id="CAJA01000518">
    <property type="protein sequence ID" value="CCH75709.1"/>
    <property type="molecule type" value="Genomic_DNA"/>
</dbReference>
<dbReference type="AlphaFoldDB" id="W6K4W2"/>
<comment type="caution">
    <text evidence="3">The sequence shown here is derived from an EMBL/GenBank/DDBJ whole genome shotgun (WGS) entry which is preliminary data.</text>
</comment>
<feature type="transmembrane region" description="Helical" evidence="2">
    <location>
        <begin position="156"/>
        <end position="175"/>
    </location>
</feature>
<reference evidence="3 4" key="1">
    <citation type="journal article" date="2013" name="ISME J.">
        <title>A metabolic model for members of the genus Tetrasphaera involved in enhanced biological phosphorus removal.</title>
        <authorList>
            <person name="Kristiansen R."/>
            <person name="Nguyen H.T.T."/>
            <person name="Saunders A.M."/>
            <person name="Nielsen J.L."/>
            <person name="Wimmer R."/>
            <person name="Le V.Q."/>
            <person name="McIlroy S.J."/>
            <person name="Petrovski S."/>
            <person name="Seviour R.J."/>
            <person name="Calteau A."/>
            <person name="Nielsen K.L."/>
            <person name="Nielsen P.H."/>
        </authorList>
    </citation>
    <scope>NUCLEOTIDE SEQUENCE [LARGE SCALE GENOMIC DNA]</scope>
    <source>
        <strain evidence="3 4">Ben110</strain>
    </source>
</reference>
<feature type="transmembrane region" description="Helical" evidence="2">
    <location>
        <begin position="187"/>
        <end position="209"/>
    </location>
</feature>
<proteinExistence type="predicted"/>
<feature type="compositionally biased region" description="Low complexity" evidence="1">
    <location>
        <begin position="61"/>
        <end position="70"/>
    </location>
</feature>
<accession>W6K4W2</accession>
<feature type="transmembrane region" description="Helical" evidence="2">
    <location>
        <begin position="261"/>
        <end position="277"/>
    </location>
</feature>
<feature type="transmembrane region" description="Helical" evidence="2">
    <location>
        <begin position="444"/>
        <end position="463"/>
    </location>
</feature>
<dbReference type="STRING" id="1193182.BN11_90024"/>
<evidence type="ECO:0008006" key="5">
    <source>
        <dbReference type="Google" id="ProtNLM"/>
    </source>
</evidence>
<feature type="transmembrane region" description="Helical" evidence="2">
    <location>
        <begin position="389"/>
        <end position="407"/>
    </location>
</feature>
<dbReference type="PANTHER" id="PTHR38434">
    <property type="entry name" value="BLL2549 PROTEIN"/>
    <property type="match status" value="1"/>
</dbReference>
<feature type="transmembrane region" description="Helical" evidence="2">
    <location>
        <begin position="215"/>
        <end position="232"/>
    </location>
</feature>
<dbReference type="Pfam" id="PF10101">
    <property type="entry name" value="DUF2339"/>
    <property type="match status" value="1"/>
</dbReference>
<evidence type="ECO:0000313" key="4">
    <source>
        <dbReference type="Proteomes" id="UP000035763"/>
    </source>
</evidence>
<keyword evidence="2" id="KW-1133">Transmembrane helix</keyword>
<keyword evidence="2" id="KW-0472">Membrane</keyword>
<organism evidence="3 4">
    <name type="scientific">Nostocoides australiense Ben110</name>
    <dbReference type="NCBI Taxonomy" id="1193182"/>
    <lineage>
        <taxon>Bacteria</taxon>
        <taxon>Bacillati</taxon>
        <taxon>Actinomycetota</taxon>
        <taxon>Actinomycetes</taxon>
        <taxon>Micrococcales</taxon>
        <taxon>Intrasporangiaceae</taxon>
        <taxon>Nostocoides</taxon>
    </lineage>
</organism>
<keyword evidence="4" id="KW-1185">Reference proteome</keyword>